<feature type="transmembrane region" description="Helical" evidence="9">
    <location>
        <begin position="856"/>
        <end position="875"/>
    </location>
</feature>
<dbReference type="Proteomes" id="UP001530293">
    <property type="component" value="Unassembled WGS sequence"/>
</dbReference>
<reference evidence="11 12" key="1">
    <citation type="submission" date="2024-10" db="EMBL/GenBank/DDBJ databases">
        <title>Updated reference genomes for cyclostephanoid diatoms.</title>
        <authorList>
            <person name="Roberts W.R."/>
            <person name="Alverson A.J."/>
        </authorList>
    </citation>
    <scope>NUCLEOTIDE SEQUENCE [LARGE SCALE GENOMIC DNA]</scope>
    <source>
        <strain evidence="11 12">AJA232-27</strain>
    </source>
</reference>
<dbReference type="GO" id="GO:0015116">
    <property type="term" value="F:sulfate transmembrane transporter activity"/>
    <property type="evidence" value="ECO:0007669"/>
    <property type="project" value="UniProtKB-ARBA"/>
</dbReference>
<evidence type="ECO:0000259" key="10">
    <source>
        <dbReference type="PROSITE" id="PS51202"/>
    </source>
</evidence>
<evidence type="ECO:0000256" key="4">
    <source>
        <dbReference type="ARBA" id="ARBA00022737"/>
    </source>
</evidence>
<feature type="transmembrane region" description="Helical" evidence="9">
    <location>
        <begin position="76"/>
        <end position="100"/>
    </location>
</feature>
<dbReference type="PROSITE" id="PS51202">
    <property type="entry name" value="RCK_C"/>
    <property type="match status" value="3"/>
</dbReference>
<feature type="transmembrane region" description="Helical" evidence="9">
    <location>
        <begin position="1029"/>
        <end position="1049"/>
    </location>
</feature>
<feature type="transmembrane region" description="Helical" evidence="9">
    <location>
        <begin position="931"/>
        <end position="957"/>
    </location>
</feature>
<dbReference type="FunFam" id="3.30.70.1450:FF:000009">
    <property type="entry name" value="SLC13 family permease"/>
    <property type="match status" value="1"/>
</dbReference>
<gene>
    <name evidence="11" type="ORF">ACHAWU_009223</name>
</gene>
<feature type="transmembrane region" description="Helical" evidence="9">
    <location>
        <begin position="158"/>
        <end position="179"/>
    </location>
</feature>
<feature type="domain" description="RCK C-terminal" evidence="10">
    <location>
        <begin position="732"/>
        <end position="816"/>
    </location>
</feature>
<keyword evidence="5 9" id="KW-1133">Transmembrane helix</keyword>
<feature type="domain" description="RCK C-terminal" evidence="10">
    <location>
        <begin position="225"/>
        <end position="311"/>
    </location>
</feature>
<evidence type="ECO:0000256" key="6">
    <source>
        <dbReference type="ARBA" id="ARBA00023136"/>
    </source>
</evidence>
<dbReference type="Pfam" id="PF03600">
    <property type="entry name" value="CitMHS"/>
    <property type="match status" value="1"/>
</dbReference>
<dbReference type="InterPro" id="IPR051679">
    <property type="entry name" value="DASS-Related_Transporters"/>
</dbReference>
<dbReference type="InterPro" id="IPR004680">
    <property type="entry name" value="Cit_transptr-like_dom"/>
</dbReference>
<dbReference type="Pfam" id="PF02080">
    <property type="entry name" value="TrkA_C"/>
    <property type="match status" value="3"/>
</dbReference>
<evidence type="ECO:0000256" key="2">
    <source>
        <dbReference type="ARBA" id="ARBA00022448"/>
    </source>
</evidence>
<evidence type="ECO:0000256" key="9">
    <source>
        <dbReference type="SAM" id="Phobius"/>
    </source>
</evidence>
<evidence type="ECO:0000313" key="12">
    <source>
        <dbReference type="Proteomes" id="UP001530293"/>
    </source>
</evidence>
<feature type="transmembrane region" description="Helical" evidence="9">
    <location>
        <begin position="21"/>
        <end position="40"/>
    </location>
</feature>
<keyword evidence="6 9" id="KW-0472">Membrane</keyword>
<dbReference type="GO" id="GO:0016020">
    <property type="term" value="C:membrane"/>
    <property type="evidence" value="ECO:0007669"/>
    <property type="project" value="UniProtKB-SubCell"/>
</dbReference>
<feature type="transmembrane region" description="Helical" evidence="9">
    <location>
        <begin position="112"/>
        <end position="137"/>
    </location>
</feature>
<feature type="domain" description="RCK C-terminal" evidence="10">
    <location>
        <begin position="625"/>
        <end position="724"/>
    </location>
</feature>
<feature type="transmembrane region" description="Helical" evidence="9">
    <location>
        <begin position="199"/>
        <end position="219"/>
    </location>
</feature>
<protein>
    <recommendedName>
        <fullName evidence="10">RCK C-terminal domain-containing protein</fullName>
    </recommendedName>
</protein>
<proteinExistence type="inferred from homology"/>
<dbReference type="AlphaFoldDB" id="A0ABD3MHX6"/>
<comment type="caution">
    <text evidence="11">The sequence shown here is derived from an EMBL/GenBank/DDBJ whole genome shotgun (WGS) entry which is preliminary data.</text>
</comment>
<sequence length="1093" mass="117750">MMDLFDQVTRRLEDEEAPPPKWQLPFMSVLMILMFAALITDRIAPDHTFVIALAFCMVTGIVDAKEGLKGFANEGVLTVMVLFVVAHGLTMTGAVDWYIGKLLGVPKNAASAQLRLVASVCFASAFLNNTPIVALMIPIVLRWSKTIRVSAQQLLIPLSYGTIMGGTCTLIGTSTNLVISGLLEDEYGVGMSIFDVTPYGVPVALMGIAYLIIFGPMLLPGGRSGSGESPFDGDEILLGARITSWSPAAGRSVKRSGLRDTGGLYLVSVRRAATGNIHRAVGSEFVLNVNDVVYFSGLIEGFGEFCHEHGLELVTNESLETGTVPQDFIYEAATFPLTSSSEDDCDVKGSSSPSDDEESLRRINLMTDIIQGIAPVKSMKLNDNKQAQIVIAADNRSSSRLVLIGVNARDRPGLLLDISKCLLRLNLQQHRTEAIVLEERSISVWRCTYMENEETDAEEISAVLSVSAETSLQCLDYSLVNDRLYFFQVILEDNSGVEVLKKRGLKVLRARVTKNSRLVDQTAVDVQFRETYKAAIVAVQQGGKNATQPLSTLTFGAGDVLVLQVSDDCPLLSPPVTATSRRLMSSLSVRSKSPMTVDVEAGGSKSDEAAEAVRRDLTVISNGMDGSSSAPESKEFLVAMRIAPKAHLAGKSIEENGITRVPGVYVVGIERPIAQLPSNIENQLQNEGNAYITIDPDELLQEGDILWFAGDASSVGDLRKIPGLESPEVDEIKQMNENVHDRVLVQAVVARSGPLVGKTVREAAFRTKYGAAVISVHREGHRIHEHPGNIKLHAGDVLLLEAGPTFIKKSANSDHAFALLAEVKDSAPPRMKYLIPAVLLMVAMLAVSGFDFESASLLICATFAGIIMVAIGLLSPQEARDAIDWSLYVAIACSFGISNALTNSGLAEVLANFLITVGEGSGLGDAGLYGAVYFATAVISSFVTNNAAAALMFPIAIGAADTAGMDLKMMSYALMLGASDFSTPFGYQTNLMVYGPGGYKTTDYLKIGTPLQITLWLTSTWVLSTSSAWYVNLAITIVILVVVFVLRFWRAALINRFKEGGGQNGLVERPTDKDSDANFNEFVSSIYSTTPVK</sequence>
<evidence type="ECO:0000256" key="7">
    <source>
        <dbReference type="ARBA" id="ARBA00061614"/>
    </source>
</evidence>
<feature type="transmembrane region" description="Helical" evidence="9">
    <location>
        <begin position="887"/>
        <end position="911"/>
    </location>
</feature>
<evidence type="ECO:0000256" key="5">
    <source>
        <dbReference type="ARBA" id="ARBA00022989"/>
    </source>
</evidence>
<dbReference type="SUPFAM" id="SSF116726">
    <property type="entry name" value="TrkA C-terminal domain-like"/>
    <property type="match status" value="4"/>
</dbReference>
<comment type="similarity">
    <text evidence="7">Belongs to the divalent anion:Na+ symporter (DASS) superfamily. Na+/sulfate symporter (TC 2.A.47.4) family.</text>
</comment>
<evidence type="ECO:0000313" key="11">
    <source>
        <dbReference type="EMBL" id="KAL3763539.1"/>
    </source>
</evidence>
<evidence type="ECO:0000256" key="8">
    <source>
        <dbReference type="SAM" id="MobiDB-lite"/>
    </source>
</evidence>
<name>A0ABD3MHX6_9STRA</name>
<comment type="subcellular location">
    <subcellularLocation>
        <location evidence="1">Membrane</location>
        <topology evidence="1">Multi-pass membrane protein</topology>
    </subcellularLocation>
</comment>
<keyword evidence="3 9" id="KW-0812">Transmembrane</keyword>
<evidence type="ECO:0000256" key="3">
    <source>
        <dbReference type="ARBA" id="ARBA00022692"/>
    </source>
</evidence>
<feature type="region of interest" description="Disordered" evidence="8">
    <location>
        <begin position="340"/>
        <end position="359"/>
    </location>
</feature>
<dbReference type="PANTHER" id="PTHR43652">
    <property type="entry name" value="BASIC AMINO ACID ANTIPORTER YFCC-RELATED"/>
    <property type="match status" value="1"/>
</dbReference>
<dbReference type="InterPro" id="IPR036721">
    <property type="entry name" value="RCK_C_sf"/>
</dbReference>
<organism evidence="11 12">
    <name type="scientific">Discostella pseudostelligera</name>
    <dbReference type="NCBI Taxonomy" id="259834"/>
    <lineage>
        <taxon>Eukaryota</taxon>
        <taxon>Sar</taxon>
        <taxon>Stramenopiles</taxon>
        <taxon>Ochrophyta</taxon>
        <taxon>Bacillariophyta</taxon>
        <taxon>Coscinodiscophyceae</taxon>
        <taxon>Thalassiosirophycidae</taxon>
        <taxon>Stephanodiscales</taxon>
        <taxon>Stephanodiscaceae</taxon>
        <taxon>Discostella</taxon>
    </lineage>
</organism>
<dbReference type="Gene3D" id="3.30.70.1450">
    <property type="entry name" value="Regulator of K+ conductance, C-terminal domain"/>
    <property type="match status" value="4"/>
</dbReference>
<keyword evidence="12" id="KW-1185">Reference proteome</keyword>
<keyword evidence="2" id="KW-0813">Transport</keyword>
<feature type="transmembrane region" description="Helical" evidence="9">
    <location>
        <begin position="46"/>
        <end position="64"/>
    </location>
</feature>
<evidence type="ECO:0000256" key="1">
    <source>
        <dbReference type="ARBA" id="ARBA00004141"/>
    </source>
</evidence>
<accession>A0ABD3MHX6</accession>
<keyword evidence="4" id="KW-0677">Repeat</keyword>
<dbReference type="EMBL" id="JALLBG020000121">
    <property type="protein sequence ID" value="KAL3763539.1"/>
    <property type="molecule type" value="Genomic_DNA"/>
</dbReference>
<dbReference type="PANTHER" id="PTHR43652:SF2">
    <property type="entry name" value="BASIC AMINO ACID ANTIPORTER YFCC-RELATED"/>
    <property type="match status" value="1"/>
</dbReference>
<feature type="transmembrane region" description="Helical" evidence="9">
    <location>
        <begin position="833"/>
        <end position="850"/>
    </location>
</feature>
<dbReference type="InterPro" id="IPR006037">
    <property type="entry name" value="RCK_C"/>
</dbReference>